<name>A0A8J3BTE8_9ACTN</name>
<comment type="subunit">
    <text evidence="2">Heterodimer of SbcC and SbcD.</text>
</comment>
<comment type="similarity">
    <text evidence="1">Belongs to the SMC family. SbcC subfamily.</text>
</comment>
<evidence type="ECO:0000259" key="6">
    <source>
        <dbReference type="Pfam" id="PF13476"/>
    </source>
</evidence>
<feature type="region of interest" description="Disordered" evidence="5">
    <location>
        <begin position="447"/>
        <end position="470"/>
    </location>
</feature>
<evidence type="ECO:0000256" key="3">
    <source>
        <dbReference type="ARBA" id="ARBA00013368"/>
    </source>
</evidence>
<organism evidence="7 8">
    <name type="scientific">Pilimelia terevasa</name>
    <dbReference type="NCBI Taxonomy" id="53372"/>
    <lineage>
        <taxon>Bacteria</taxon>
        <taxon>Bacillati</taxon>
        <taxon>Actinomycetota</taxon>
        <taxon>Actinomycetes</taxon>
        <taxon>Micromonosporales</taxon>
        <taxon>Micromonosporaceae</taxon>
        <taxon>Pilimelia</taxon>
    </lineage>
</organism>
<dbReference type="InterPro" id="IPR038729">
    <property type="entry name" value="Rad50/SbcC_AAA"/>
</dbReference>
<dbReference type="PANTHER" id="PTHR32114">
    <property type="entry name" value="ABC TRANSPORTER ABCH.3"/>
    <property type="match status" value="1"/>
</dbReference>
<dbReference type="GO" id="GO:0006302">
    <property type="term" value="P:double-strand break repair"/>
    <property type="evidence" value="ECO:0007669"/>
    <property type="project" value="InterPro"/>
</dbReference>
<feature type="coiled-coil region" evidence="4">
    <location>
        <begin position="505"/>
        <end position="532"/>
    </location>
</feature>
<evidence type="ECO:0000313" key="7">
    <source>
        <dbReference type="EMBL" id="GGK39459.1"/>
    </source>
</evidence>
<feature type="domain" description="Rad50/SbcC-type AAA" evidence="6">
    <location>
        <begin position="5"/>
        <end position="191"/>
    </location>
</feature>
<dbReference type="AlphaFoldDB" id="A0A8J3BTE8"/>
<protein>
    <recommendedName>
        <fullName evidence="3">Nuclease SbcCD subunit C</fullName>
    </recommendedName>
</protein>
<dbReference type="SUPFAM" id="SSF52540">
    <property type="entry name" value="P-loop containing nucleoside triphosphate hydrolases"/>
    <property type="match status" value="1"/>
</dbReference>
<dbReference type="PANTHER" id="PTHR32114:SF2">
    <property type="entry name" value="ABC TRANSPORTER ABCH.3"/>
    <property type="match status" value="1"/>
</dbReference>
<dbReference type="GO" id="GO:0016887">
    <property type="term" value="F:ATP hydrolysis activity"/>
    <property type="evidence" value="ECO:0007669"/>
    <property type="project" value="InterPro"/>
</dbReference>
<evidence type="ECO:0000256" key="4">
    <source>
        <dbReference type="SAM" id="Coils"/>
    </source>
</evidence>
<evidence type="ECO:0000313" key="8">
    <source>
        <dbReference type="Proteomes" id="UP000662200"/>
    </source>
</evidence>
<dbReference type="Gene3D" id="3.40.50.300">
    <property type="entry name" value="P-loop containing nucleotide triphosphate hydrolases"/>
    <property type="match status" value="2"/>
</dbReference>
<dbReference type="Pfam" id="PF13558">
    <property type="entry name" value="SbcC_Walker_B"/>
    <property type="match status" value="1"/>
</dbReference>
<evidence type="ECO:0000256" key="1">
    <source>
        <dbReference type="ARBA" id="ARBA00006930"/>
    </source>
</evidence>
<dbReference type="Proteomes" id="UP000662200">
    <property type="component" value="Unassembled WGS sequence"/>
</dbReference>
<evidence type="ECO:0000256" key="5">
    <source>
        <dbReference type="SAM" id="MobiDB-lite"/>
    </source>
</evidence>
<dbReference type="RefSeq" id="WP_189115442.1">
    <property type="nucleotide sequence ID" value="NZ_BMQC01000015.1"/>
</dbReference>
<reference evidence="7" key="2">
    <citation type="submission" date="2020-09" db="EMBL/GenBank/DDBJ databases">
        <authorList>
            <person name="Sun Q."/>
            <person name="Ohkuma M."/>
        </authorList>
    </citation>
    <scope>NUCLEOTIDE SEQUENCE</scope>
    <source>
        <strain evidence="7">JCM 3091</strain>
    </source>
</reference>
<keyword evidence="8" id="KW-1185">Reference proteome</keyword>
<evidence type="ECO:0000256" key="2">
    <source>
        <dbReference type="ARBA" id="ARBA00011322"/>
    </source>
</evidence>
<feature type="compositionally biased region" description="Basic and acidic residues" evidence="5">
    <location>
        <begin position="452"/>
        <end position="470"/>
    </location>
</feature>
<dbReference type="Pfam" id="PF13476">
    <property type="entry name" value="AAA_23"/>
    <property type="match status" value="1"/>
</dbReference>
<gene>
    <name evidence="7" type="ORF">GCM10010124_35200</name>
</gene>
<dbReference type="InterPro" id="IPR027417">
    <property type="entry name" value="P-loop_NTPase"/>
</dbReference>
<accession>A0A8J3BTE8</accession>
<dbReference type="EMBL" id="BMQC01000015">
    <property type="protein sequence ID" value="GGK39459.1"/>
    <property type="molecule type" value="Genomic_DNA"/>
</dbReference>
<sequence>MRPLRLDLAGFTVFRDETTVDFTDADFFALVGPTGSGKSTVLDAVCFALYGTVPRWGDRRAVGNALAPSATEARVRLCFESAGSRYVASRVVRRDGKGRVTTAHAGLELLPPGFDLRRLDEGLSPQDLGEVLAGTPGEMDAAVLAAVGLPYEQFTRCVVLPQGAFAEFLHARPAARQEMLVSLLGLEVYEQIRVQAAGRAAESEARLGAVDQVLAGTTAVDDATLAAAQGRVADTAALLATVDATLPRLAAAQRGVTDARAALAAVDREVALLAAVRAPADAVALTGALAAADAAAADADAAVAAAEADEEAARAALAAHGDEAALRRLLDTHAEEDAATHQRDATEVELAAAEAAQAAADRALAAARAAAAGAAAALEDAREGYQRAQSADRATALRRGLAAGDDCPVCAQPVAVVPDLPAGSAVAAAEAAGKRARTAADEADADAAAADRAARSAGERTARLRAARDQRREDLDRIAERLARSPGPAQLRAALERLAAGQRHLAEAGTRVRQARADLRRARAAADAAQGRVGGAWQAFDAARDAVAACGPPPADRGDLAAAWAGLAGWARAAGAAREADRPAAQAAVSAADDDARAVVDALAAAFVAAEVDLDDDPARAAAVAAERARAELDRLGATRAQTAALHAQRAAHADAAQVAKSLANHLRANNFERWLLAEALDVLVDGASAILRELTGGQYALAHDKGEFHVVDQYDAGLRRAVRTLSGGETFQASLALALALSAQLAGLSTTAASLESIILDEGFGTLDAATLDTVAATLEALAARGDRMVGVVTHVAGLAARVPVRFEVHKDARSARVTRTGLAG</sequence>
<reference evidence="7" key="1">
    <citation type="journal article" date="2014" name="Int. J. Syst. Evol. Microbiol.">
        <title>Complete genome sequence of Corynebacterium casei LMG S-19264T (=DSM 44701T), isolated from a smear-ripened cheese.</title>
        <authorList>
            <consortium name="US DOE Joint Genome Institute (JGI-PGF)"/>
            <person name="Walter F."/>
            <person name="Albersmeier A."/>
            <person name="Kalinowski J."/>
            <person name="Ruckert C."/>
        </authorList>
    </citation>
    <scope>NUCLEOTIDE SEQUENCE</scope>
    <source>
        <strain evidence="7">JCM 3091</strain>
    </source>
</reference>
<comment type="caution">
    <text evidence="7">The sequence shown here is derived from an EMBL/GenBank/DDBJ whole genome shotgun (WGS) entry which is preliminary data.</text>
</comment>
<proteinExistence type="inferred from homology"/>
<keyword evidence="4" id="KW-0175">Coiled coil</keyword>